<protein>
    <submittedName>
        <fullName evidence="2">Uncharacterized protein</fullName>
    </submittedName>
</protein>
<proteinExistence type="predicted"/>
<keyword evidence="1" id="KW-1133">Transmembrane helix</keyword>
<keyword evidence="1" id="KW-0812">Transmembrane</keyword>
<evidence type="ECO:0000313" key="3">
    <source>
        <dbReference type="Proteomes" id="UP000480039"/>
    </source>
</evidence>
<evidence type="ECO:0000256" key="1">
    <source>
        <dbReference type="SAM" id="Phobius"/>
    </source>
</evidence>
<comment type="caution">
    <text evidence="2">The sequence shown here is derived from an EMBL/GenBank/DDBJ whole genome shotgun (WGS) entry which is preliminary data.</text>
</comment>
<gene>
    <name evidence="2" type="ORF">FC871_16860</name>
</gene>
<accession>A0A846JDH6</accession>
<feature type="transmembrane region" description="Helical" evidence="1">
    <location>
        <begin position="6"/>
        <end position="25"/>
    </location>
</feature>
<keyword evidence="1" id="KW-0472">Membrane</keyword>
<dbReference type="EMBL" id="SWQE01000010">
    <property type="protein sequence ID" value="NFJ10117.1"/>
    <property type="molecule type" value="Genomic_DNA"/>
</dbReference>
<sequence length="62" mass="7459">MQFKKSYSVFCLVFCTLIRVLYEFFIGKFSSIRILYNCRKFINPMLKYKNGRNNGEFSIILD</sequence>
<dbReference type="AlphaFoldDB" id="A0A846JDH6"/>
<organism evidence="2 3">
    <name type="scientific">Clostridium botulinum</name>
    <dbReference type="NCBI Taxonomy" id="1491"/>
    <lineage>
        <taxon>Bacteria</taxon>
        <taxon>Bacillati</taxon>
        <taxon>Bacillota</taxon>
        <taxon>Clostridia</taxon>
        <taxon>Eubacteriales</taxon>
        <taxon>Clostridiaceae</taxon>
        <taxon>Clostridium</taxon>
    </lineage>
</organism>
<dbReference type="Proteomes" id="UP000480039">
    <property type="component" value="Unassembled WGS sequence"/>
</dbReference>
<reference evidence="2 3" key="1">
    <citation type="submission" date="2019-04" db="EMBL/GenBank/DDBJ databases">
        <title>Genome sequencing of Clostridium botulinum Groups I-IV and Clostridium butyricum.</title>
        <authorList>
            <person name="Brunt J."/>
            <person name="Van Vliet A.H.M."/>
            <person name="Stringer S.C."/>
            <person name="Carter A.T."/>
            <person name="Peck M.W."/>
        </authorList>
    </citation>
    <scope>NUCLEOTIDE SEQUENCE [LARGE SCALE GENOMIC DNA]</scope>
    <source>
        <strain evidence="2 3">Colworth BL30</strain>
    </source>
</reference>
<evidence type="ECO:0000313" key="2">
    <source>
        <dbReference type="EMBL" id="NFJ10117.1"/>
    </source>
</evidence>
<name>A0A846JDH6_CLOBO</name>